<evidence type="ECO:0000313" key="3">
    <source>
        <dbReference type="Proteomes" id="UP001374535"/>
    </source>
</evidence>
<sequence>MARQSLSQHHPKVLIKRKPLQSRRSPRSSMLLRNQAINKTSKITPPINSTPRIAIIITTITITPTRRRLYNKKRRPNILRSPLGSQQGAMKTGPENLPQHKVTCNILIHVPTNFIKKTTFDYPKRRSRQRNR</sequence>
<gene>
    <name evidence="2" type="ORF">V8G54_024329</name>
</gene>
<reference evidence="2 3" key="1">
    <citation type="journal article" date="2023" name="Life. Sci Alliance">
        <title>Evolutionary insights into 3D genome organization and epigenetic landscape of Vigna mungo.</title>
        <authorList>
            <person name="Junaid A."/>
            <person name="Singh B."/>
            <person name="Bhatia S."/>
        </authorList>
    </citation>
    <scope>NUCLEOTIDE SEQUENCE [LARGE SCALE GENOMIC DNA]</scope>
    <source>
        <strain evidence="2">Urdbean</strain>
    </source>
</reference>
<accession>A0AAQ3N770</accession>
<feature type="region of interest" description="Disordered" evidence="1">
    <location>
        <begin position="1"/>
        <end position="28"/>
    </location>
</feature>
<protein>
    <submittedName>
        <fullName evidence="2">Uncharacterized protein</fullName>
    </submittedName>
</protein>
<proteinExistence type="predicted"/>
<organism evidence="2 3">
    <name type="scientific">Vigna mungo</name>
    <name type="common">Black gram</name>
    <name type="synonym">Phaseolus mungo</name>
    <dbReference type="NCBI Taxonomy" id="3915"/>
    <lineage>
        <taxon>Eukaryota</taxon>
        <taxon>Viridiplantae</taxon>
        <taxon>Streptophyta</taxon>
        <taxon>Embryophyta</taxon>
        <taxon>Tracheophyta</taxon>
        <taxon>Spermatophyta</taxon>
        <taxon>Magnoliopsida</taxon>
        <taxon>eudicotyledons</taxon>
        <taxon>Gunneridae</taxon>
        <taxon>Pentapetalae</taxon>
        <taxon>rosids</taxon>
        <taxon>fabids</taxon>
        <taxon>Fabales</taxon>
        <taxon>Fabaceae</taxon>
        <taxon>Papilionoideae</taxon>
        <taxon>50 kb inversion clade</taxon>
        <taxon>NPAAA clade</taxon>
        <taxon>indigoferoid/millettioid clade</taxon>
        <taxon>Phaseoleae</taxon>
        <taxon>Vigna</taxon>
    </lineage>
</organism>
<feature type="region of interest" description="Disordered" evidence="1">
    <location>
        <begin position="78"/>
        <end position="97"/>
    </location>
</feature>
<name>A0AAQ3N770_VIGMU</name>
<feature type="compositionally biased region" description="Basic residues" evidence="1">
    <location>
        <begin position="9"/>
        <end position="26"/>
    </location>
</feature>
<dbReference type="AlphaFoldDB" id="A0AAQ3N770"/>
<keyword evidence="3" id="KW-1185">Reference proteome</keyword>
<dbReference type="Proteomes" id="UP001374535">
    <property type="component" value="Chromosome 7"/>
</dbReference>
<dbReference type="EMBL" id="CP144694">
    <property type="protein sequence ID" value="WVZ03523.1"/>
    <property type="molecule type" value="Genomic_DNA"/>
</dbReference>
<evidence type="ECO:0000313" key="2">
    <source>
        <dbReference type="EMBL" id="WVZ03523.1"/>
    </source>
</evidence>
<evidence type="ECO:0000256" key="1">
    <source>
        <dbReference type="SAM" id="MobiDB-lite"/>
    </source>
</evidence>